<protein>
    <submittedName>
        <fullName evidence="1">Uncharacterized protein</fullName>
    </submittedName>
</protein>
<gene>
    <name evidence="1" type="ORF">J1N35_043927</name>
</gene>
<comment type="caution">
    <text evidence="1">The sequence shown here is derived from an EMBL/GenBank/DDBJ whole genome shotgun (WGS) entry which is preliminary data.</text>
</comment>
<organism evidence="1 2">
    <name type="scientific">Gossypium stocksii</name>
    <dbReference type="NCBI Taxonomy" id="47602"/>
    <lineage>
        <taxon>Eukaryota</taxon>
        <taxon>Viridiplantae</taxon>
        <taxon>Streptophyta</taxon>
        <taxon>Embryophyta</taxon>
        <taxon>Tracheophyta</taxon>
        <taxon>Spermatophyta</taxon>
        <taxon>Magnoliopsida</taxon>
        <taxon>eudicotyledons</taxon>
        <taxon>Gunneridae</taxon>
        <taxon>Pentapetalae</taxon>
        <taxon>rosids</taxon>
        <taxon>malvids</taxon>
        <taxon>Malvales</taxon>
        <taxon>Malvaceae</taxon>
        <taxon>Malvoideae</taxon>
        <taxon>Gossypium</taxon>
    </lineage>
</organism>
<dbReference type="AlphaFoldDB" id="A0A9D3U861"/>
<proteinExistence type="predicted"/>
<evidence type="ECO:0000313" key="2">
    <source>
        <dbReference type="Proteomes" id="UP000828251"/>
    </source>
</evidence>
<evidence type="ECO:0000313" key="1">
    <source>
        <dbReference type="EMBL" id="KAH1031753.1"/>
    </source>
</evidence>
<reference evidence="1 2" key="1">
    <citation type="journal article" date="2021" name="Plant Biotechnol. J.">
        <title>Multi-omics assisted identification of the key and species-specific regulatory components of drought-tolerant mechanisms in Gossypium stocksii.</title>
        <authorList>
            <person name="Yu D."/>
            <person name="Ke L."/>
            <person name="Zhang D."/>
            <person name="Wu Y."/>
            <person name="Sun Y."/>
            <person name="Mei J."/>
            <person name="Sun J."/>
            <person name="Sun Y."/>
        </authorList>
    </citation>
    <scope>NUCLEOTIDE SEQUENCE [LARGE SCALE GENOMIC DNA]</scope>
    <source>
        <strain evidence="2">cv. E1</strain>
        <tissue evidence="1">Leaf</tissue>
    </source>
</reference>
<accession>A0A9D3U861</accession>
<dbReference type="Proteomes" id="UP000828251">
    <property type="component" value="Unassembled WGS sequence"/>
</dbReference>
<dbReference type="EMBL" id="JAIQCV010000013">
    <property type="protein sequence ID" value="KAH1031753.1"/>
    <property type="molecule type" value="Genomic_DNA"/>
</dbReference>
<name>A0A9D3U861_9ROSI</name>
<keyword evidence="2" id="KW-1185">Reference proteome</keyword>
<sequence>MQDIIEASDNRIKGGRGRVTMGSALVVSTPKFKRHSVSMVRDFPPRCRRMTAPNYGLTVPAIRDFPPGYGRMTTSNYGLTRQIKIDHSDEGK</sequence>